<name>A0ABM8E6R6_9HYPH</name>
<protein>
    <submittedName>
        <fullName evidence="2">Uncharacterized protein</fullName>
    </submittedName>
</protein>
<evidence type="ECO:0000313" key="2">
    <source>
        <dbReference type="EMBL" id="BDV33588.1"/>
    </source>
</evidence>
<evidence type="ECO:0000313" key="3">
    <source>
        <dbReference type="Proteomes" id="UP001317629"/>
    </source>
</evidence>
<sequence>MAVMKHQFIQNPLGSALDNDLDVLRKKLNSALGFPPRPALTAALDLLTRANTALEFLEKRNADIENWAVEAIRQLQADFASSENTVALYRDRVREAEQLNCDLGKKLSAAERRAVQAEERAVRAETELLKERTRAGAAEARAAKAEADAGDAEQWLSQVSDLINANLAGAAIVLDNLETSDPVAALKKKLGA</sequence>
<dbReference type="Proteomes" id="UP001317629">
    <property type="component" value="Chromosome"/>
</dbReference>
<dbReference type="EMBL" id="AP027142">
    <property type="protein sequence ID" value="BDV33588.1"/>
    <property type="molecule type" value="Genomic_DNA"/>
</dbReference>
<feature type="coiled-coil region" evidence="1">
    <location>
        <begin position="107"/>
        <end position="134"/>
    </location>
</feature>
<gene>
    <name evidence="2" type="ORF">SS37A_11170</name>
</gene>
<proteinExistence type="predicted"/>
<keyword evidence="3" id="KW-1185">Reference proteome</keyword>
<organism evidence="2 3">
    <name type="scientific">Methylocystis iwaonis</name>
    <dbReference type="NCBI Taxonomy" id="2885079"/>
    <lineage>
        <taxon>Bacteria</taxon>
        <taxon>Pseudomonadati</taxon>
        <taxon>Pseudomonadota</taxon>
        <taxon>Alphaproteobacteria</taxon>
        <taxon>Hyphomicrobiales</taxon>
        <taxon>Methylocystaceae</taxon>
        <taxon>Methylocystis</taxon>
    </lineage>
</organism>
<keyword evidence="1" id="KW-0175">Coiled coil</keyword>
<accession>A0ABM8E6R6</accession>
<reference evidence="2 3" key="1">
    <citation type="journal article" date="2023" name="Int. J. Syst. Evol. Microbiol.">
        <title>Methylocystis iwaonis sp. nov., a type II methane-oxidizing bacterium from surface soil of a rice paddy field in Japan, and emended description of the genus Methylocystis (ex Whittenbury et al. 1970) Bowman et al. 1993.</title>
        <authorList>
            <person name="Kaise H."/>
            <person name="Sawadogo J.B."/>
            <person name="Alam M.S."/>
            <person name="Ueno C."/>
            <person name="Dianou D."/>
            <person name="Shinjo R."/>
            <person name="Asakawa S."/>
        </authorList>
    </citation>
    <scope>NUCLEOTIDE SEQUENCE [LARGE SCALE GENOMIC DNA]</scope>
    <source>
        <strain evidence="2 3">SS37A-Re</strain>
    </source>
</reference>
<evidence type="ECO:0000256" key="1">
    <source>
        <dbReference type="SAM" id="Coils"/>
    </source>
</evidence>